<organism evidence="3 7">
    <name type="scientific">Aphanomyces astaci</name>
    <name type="common">Crayfish plague agent</name>
    <dbReference type="NCBI Taxonomy" id="112090"/>
    <lineage>
        <taxon>Eukaryota</taxon>
        <taxon>Sar</taxon>
        <taxon>Stramenopiles</taxon>
        <taxon>Oomycota</taxon>
        <taxon>Saprolegniomycetes</taxon>
        <taxon>Saprolegniales</taxon>
        <taxon>Verrucalvaceae</taxon>
        <taxon>Aphanomyces</taxon>
    </lineage>
</organism>
<reference evidence="6 7" key="1">
    <citation type="submission" date="2018-08" db="EMBL/GenBank/DDBJ databases">
        <title>Aphanomyces genome sequencing and annotation.</title>
        <authorList>
            <person name="Minardi D."/>
            <person name="Oidtmann B."/>
            <person name="Van Der Giezen M."/>
            <person name="Studholme D.J."/>
        </authorList>
    </citation>
    <scope>NUCLEOTIDE SEQUENCE [LARGE SCALE GENOMIC DNA]</scope>
    <source>
        <strain evidence="4 8">D2</strain>
        <strain evidence="5 9">FDL457</strain>
        <strain evidence="2 6">Kv</strain>
        <strain evidence="3 7">SA</strain>
    </source>
</reference>
<evidence type="ECO:0000256" key="1">
    <source>
        <dbReference type="SAM" id="MobiDB-lite"/>
    </source>
</evidence>
<evidence type="ECO:0000313" key="7">
    <source>
        <dbReference type="Proteomes" id="UP000265716"/>
    </source>
</evidence>
<dbReference type="Proteomes" id="UP000265427">
    <property type="component" value="Unassembled WGS sequence"/>
</dbReference>
<evidence type="ECO:0000313" key="5">
    <source>
        <dbReference type="EMBL" id="RHZ29584.1"/>
    </source>
</evidence>
<gene>
    <name evidence="5" type="ORF">DYB26_000924</name>
    <name evidence="4" type="ORF">DYB30_012844</name>
    <name evidence="2" type="ORF">DYB36_012615</name>
    <name evidence="3" type="ORF">DYB38_000996</name>
</gene>
<dbReference type="Proteomes" id="UP000265716">
    <property type="component" value="Unassembled WGS sequence"/>
</dbReference>
<dbReference type="Proteomes" id="UP000286510">
    <property type="component" value="Unassembled WGS sequence"/>
</dbReference>
<proteinExistence type="predicted"/>
<dbReference type="EMBL" id="QUTC01008734">
    <property type="protein sequence ID" value="RHY42970.1"/>
    <property type="molecule type" value="Genomic_DNA"/>
</dbReference>
<evidence type="ECO:0000313" key="9">
    <source>
        <dbReference type="Proteomes" id="UP000286510"/>
    </source>
</evidence>
<dbReference type="Proteomes" id="UP000266643">
    <property type="component" value="Unassembled WGS sequence"/>
</dbReference>
<protein>
    <submittedName>
        <fullName evidence="3">Uncharacterized protein</fullName>
    </submittedName>
</protein>
<dbReference type="EMBL" id="QUTD01006472">
    <property type="protein sequence ID" value="RHY55137.1"/>
    <property type="molecule type" value="Genomic_DNA"/>
</dbReference>
<dbReference type="EMBL" id="QUSZ01003964">
    <property type="protein sequence ID" value="RHY16473.1"/>
    <property type="molecule type" value="Genomic_DNA"/>
</dbReference>
<feature type="region of interest" description="Disordered" evidence="1">
    <location>
        <begin position="48"/>
        <end position="86"/>
    </location>
</feature>
<sequence>MFNCDVIVDDSPLMMVNTTKFGNDKHTYASVTTEMDAFTYLDSASDDPVIDDDEPLSSPPPTSPSSLTRSNSSPSMTSHAINSKPQLVHIRAPSRETVWRQGLPAVIQWNPLMSSVSEVRILLLQRGGAHKMVADHVENNGLFVYMRVPQGLASPDSDYSLRIMSMDGKHFVDSDSFTISP</sequence>
<accession>A0A397CDB1</accession>
<dbReference type="VEuPathDB" id="FungiDB:H257_00294"/>
<feature type="compositionally biased region" description="Low complexity" evidence="1">
    <location>
        <begin position="64"/>
        <end position="78"/>
    </location>
</feature>
<evidence type="ECO:0000313" key="8">
    <source>
        <dbReference type="Proteomes" id="UP000266643"/>
    </source>
</evidence>
<evidence type="ECO:0000313" key="2">
    <source>
        <dbReference type="EMBL" id="RHY16473.1"/>
    </source>
</evidence>
<evidence type="ECO:0000313" key="6">
    <source>
        <dbReference type="Proteomes" id="UP000265427"/>
    </source>
</evidence>
<comment type="caution">
    <text evidence="3">The sequence shown here is derived from an EMBL/GenBank/DDBJ whole genome shotgun (WGS) entry which is preliminary data.</text>
</comment>
<name>A0A397CDB1_APHAT</name>
<dbReference type="AlphaFoldDB" id="A0A397CDB1"/>
<evidence type="ECO:0000313" key="4">
    <source>
        <dbReference type="EMBL" id="RHY55137.1"/>
    </source>
</evidence>
<evidence type="ECO:0000313" key="3">
    <source>
        <dbReference type="EMBL" id="RHY42970.1"/>
    </source>
</evidence>
<dbReference type="EMBL" id="QUTF01011182">
    <property type="protein sequence ID" value="RHZ29584.1"/>
    <property type="molecule type" value="Genomic_DNA"/>
</dbReference>